<evidence type="ECO:0000313" key="7">
    <source>
        <dbReference type="Ensembl" id="ENSSHAP00000018262.2"/>
    </source>
</evidence>
<dbReference type="PANTHER" id="PTHR15573:SF0">
    <property type="entry name" value="G-PROTEIN COUPLED RECEPTOR 160-RELATED"/>
    <property type="match status" value="1"/>
</dbReference>
<dbReference type="PROSITE" id="PS50262">
    <property type="entry name" value="G_PROTEIN_RECEP_F1_2"/>
    <property type="match status" value="1"/>
</dbReference>
<dbReference type="KEGG" id="shr:100927160"/>
<dbReference type="Gene3D" id="1.20.1070.10">
    <property type="entry name" value="Rhodopsin 7-helix transmembrane proteins"/>
    <property type="match status" value="1"/>
</dbReference>
<feature type="transmembrane region" description="Helical" evidence="5">
    <location>
        <begin position="20"/>
        <end position="44"/>
    </location>
</feature>
<evidence type="ECO:0000256" key="5">
    <source>
        <dbReference type="SAM" id="Phobius"/>
    </source>
</evidence>
<keyword evidence="4 5" id="KW-0472">Membrane</keyword>
<feature type="transmembrane region" description="Helical" evidence="5">
    <location>
        <begin position="90"/>
        <end position="115"/>
    </location>
</feature>
<dbReference type="FunCoup" id="G3WS57">
    <property type="interactions" value="60"/>
</dbReference>
<proteinExistence type="predicted"/>
<reference evidence="7" key="3">
    <citation type="submission" date="2025-09" db="UniProtKB">
        <authorList>
            <consortium name="Ensembl"/>
        </authorList>
    </citation>
    <scope>IDENTIFICATION</scope>
</reference>
<reference evidence="7" key="2">
    <citation type="submission" date="2025-08" db="UniProtKB">
        <authorList>
            <consortium name="Ensembl"/>
        </authorList>
    </citation>
    <scope>IDENTIFICATION</scope>
</reference>
<keyword evidence="3 5" id="KW-1133">Transmembrane helix</keyword>
<evidence type="ECO:0000256" key="1">
    <source>
        <dbReference type="ARBA" id="ARBA00004370"/>
    </source>
</evidence>
<dbReference type="Proteomes" id="UP000007648">
    <property type="component" value="Unassembled WGS sequence"/>
</dbReference>
<evidence type="ECO:0000256" key="2">
    <source>
        <dbReference type="ARBA" id="ARBA00022692"/>
    </source>
</evidence>
<dbReference type="InterPro" id="IPR017452">
    <property type="entry name" value="GPCR_Rhodpsn_7TM"/>
</dbReference>
<feature type="transmembrane region" description="Helical" evidence="5">
    <location>
        <begin position="243"/>
        <end position="264"/>
    </location>
</feature>
<reference evidence="7 8" key="1">
    <citation type="journal article" date="2011" name="Proc. Natl. Acad. Sci. U.S.A.">
        <title>Genetic diversity and population structure of the endangered marsupial Sarcophilus harrisii (Tasmanian devil).</title>
        <authorList>
            <person name="Miller W."/>
            <person name="Hayes V.M."/>
            <person name="Ratan A."/>
            <person name="Petersen D.C."/>
            <person name="Wittekindt N.E."/>
            <person name="Miller J."/>
            <person name="Walenz B."/>
            <person name="Knight J."/>
            <person name="Qi J."/>
            <person name="Zhao F."/>
            <person name="Wang Q."/>
            <person name="Bedoya-Reina O.C."/>
            <person name="Katiyar N."/>
            <person name="Tomsho L.P."/>
            <person name="Kasson L.M."/>
            <person name="Hardie R.A."/>
            <person name="Woodbridge P."/>
            <person name="Tindall E.A."/>
            <person name="Bertelsen M.F."/>
            <person name="Dixon D."/>
            <person name="Pyecroft S."/>
            <person name="Helgen K.M."/>
            <person name="Lesk A.M."/>
            <person name="Pringle T.H."/>
            <person name="Patterson N."/>
            <person name="Zhang Y."/>
            <person name="Kreiss A."/>
            <person name="Woods G.M."/>
            <person name="Jones M.E."/>
            <person name="Schuster S.C."/>
        </authorList>
    </citation>
    <scope>NUCLEOTIDE SEQUENCE [LARGE SCALE GENOMIC DNA]</scope>
</reference>
<dbReference type="GO" id="GO:0005886">
    <property type="term" value="C:plasma membrane"/>
    <property type="evidence" value="ECO:0007669"/>
    <property type="project" value="Ensembl"/>
</dbReference>
<dbReference type="InParanoid" id="G3WS57"/>
<keyword evidence="8" id="KW-1185">Reference proteome</keyword>
<feature type="domain" description="G-protein coupled receptors family 1 profile" evidence="6">
    <location>
        <begin position="34"/>
        <end position="291"/>
    </location>
</feature>
<dbReference type="GeneTree" id="ENSGT00390000015520"/>
<sequence length="337" mass="38914">MYVSSDNHTFPLPSSPGPPLLDPSCMVLSITLVKTFLNILMLAIRRKDACGSLLECFCMTVVFVDFLLLMVLSFIAYFRDFALWGVRFTKYHICLLPQILSFAYGFLHCPVFLLAGVDHYLNISKTSKVSPLGRNIFYFFTVILIWIAALAYVLGDSVTYVSLSKQPLSSYHCPFYVSIQSYWLSLFMVGVLLVVFGTCWSEVLTMTQSLRVISYMKETALYFPFAPDWDPMVICKKQLLTKLLICFLGTWFPFVFLQIIILFLDIRIPAYVEMNIPWLYFINSFLIAAVYWFRSHELKVTETILHMDPYVNWNFCFIPFTIHHTEKTEKTAAVIAC</sequence>
<dbReference type="GeneID" id="100927160"/>
<dbReference type="AlphaFoldDB" id="G3WS57"/>
<protein>
    <submittedName>
        <fullName evidence="7">G protein-coupled receptor 160</fullName>
    </submittedName>
</protein>
<evidence type="ECO:0000259" key="6">
    <source>
        <dbReference type="PROSITE" id="PS50262"/>
    </source>
</evidence>
<comment type="subcellular location">
    <subcellularLocation>
        <location evidence="1">Membrane</location>
    </subcellularLocation>
</comment>
<feature type="transmembrane region" description="Helical" evidence="5">
    <location>
        <begin position="136"/>
        <end position="155"/>
    </location>
</feature>
<feature type="transmembrane region" description="Helical" evidence="5">
    <location>
        <begin position="56"/>
        <end position="78"/>
    </location>
</feature>
<dbReference type="GO" id="GO:0043235">
    <property type="term" value="C:receptor complex"/>
    <property type="evidence" value="ECO:0007669"/>
    <property type="project" value="Ensembl"/>
</dbReference>
<evidence type="ECO:0000256" key="3">
    <source>
        <dbReference type="ARBA" id="ARBA00022989"/>
    </source>
</evidence>
<dbReference type="RefSeq" id="XP_031813504.1">
    <property type="nucleotide sequence ID" value="XM_031957644.1"/>
</dbReference>
<name>G3WS57_SARHA</name>
<dbReference type="eggNOG" id="ENOG502RTG9">
    <property type="taxonomic scope" value="Eukaryota"/>
</dbReference>
<organism evidence="7 8">
    <name type="scientific">Sarcophilus harrisii</name>
    <name type="common">Tasmanian devil</name>
    <name type="synonym">Sarcophilus laniarius</name>
    <dbReference type="NCBI Taxonomy" id="9305"/>
    <lineage>
        <taxon>Eukaryota</taxon>
        <taxon>Metazoa</taxon>
        <taxon>Chordata</taxon>
        <taxon>Craniata</taxon>
        <taxon>Vertebrata</taxon>
        <taxon>Euteleostomi</taxon>
        <taxon>Mammalia</taxon>
        <taxon>Metatheria</taxon>
        <taxon>Dasyuromorphia</taxon>
        <taxon>Dasyuridae</taxon>
        <taxon>Sarcophilus</taxon>
    </lineage>
</organism>
<dbReference type="OrthoDB" id="9947933at2759"/>
<dbReference type="CTD" id="26996"/>
<dbReference type="HOGENOM" id="CLU_826300_0_0_1"/>
<evidence type="ECO:0000256" key="4">
    <source>
        <dbReference type="ARBA" id="ARBA00023136"/>
    </source>
</evidence>
<dbReference type="Ensembl" id="ENSSHAT00000018412.2">
    <property type="protein sequence ID" value="ENSSHAP00000018262.2"/>
    <property type="gene ID" value="ENSSHAG00000015506.2"/>
</dbReference>
<dbReference type="STRING" id="9305.ENSSHAP00000018262"/>
<dbReference type="InterPro" id="IPR042353">
    <property type="entry name" value="GPR160"/>
</dbReference>
<accession>G3WS57</accession>
<keyword evidence="2 5" id="KW-0812">Transmembrane</keyword>
<dbReference type="PANTHER" id="PTHR15573">
    <property type="entry name" value="G-PROTEIN COUPLED RECEPTOR 160-RELATED"/>
    <property type="match status" value="1"/>
</dbReference>
<feature type="transmembrane region" description="Helical" evidence="5">
    <location>
        <begin position="175"/>
        <end position="201"/>
    </location>
</feature>
<dbReference type="OMA" id="SYQCPFY"/>
<evidence type="ECO:0000313" key="8">
    <source>
        <dbReference type="Proteomes" id="UP000007648"/>
    </source>
</evidence>
<feature type="transmembrane region" description="Helical" evidence="5">
    <location>
        <begin position="276"/>
        <end position="293"/>
    </location>
</feature>
<gene>
    <name evidence="7" type="primary">GPR160</name>
</gene>